<dbReference type="AlphaFoldDB" id="A0A4R3HSH3"/>
<sequence>MKRILFLLGVTISALSIADEAIEIDVMPGYELRYNDLISMKNGTLQRDFDFVYRDKKDEVWEYYLNADFLYDCKVTTDFDYPYFDCKVKEAGKIRPKGSVFRVSAKKSGTYVIASYFLNK</sequence>
<comment type="caution">
    <text evidence="1">The sequence shown here is derived from an EMBL/GenBank/DDBJ whole genome shotgun (WGS) entry which is preliminary data.</text>
</comment>
<gene>
    <name evidence="1" type="ORF">BCF53_1404</name>
</gene>
<reference evidence="1 2" key="1">
    <citation type="submission" date="2019-03" db="EMBL/GenBank/DDBJ databases">
        <title>Genomic Encyclopedia of Archaeal and Bacterial Type Strains, Phase II (KMG-II): from individual species to whole genera.</title>
        <authorList>
            <person name="Goeker M."/>
        </authorList>
    </citation>
    <scope>NUCLEOTIDE SEQUENCE [LARGE SCALE GENOMIC DNA]</scope>
    <source>
        <strain evidence="1 2">DSM 15388</strain>
    </source>
</reference>
<protein>
    <submittedName>
        <fullName evidence="1">Uncharacterized protein</fullName>
    </submittedName>
</protein>
<evidence type="ECO:0000313" key="2">
    <source>
        <dbReference type="Proteomes" id="UP000295793"/>
    </source>
</evidence>
<accession>A0A4R3HSH3</accession>
<dbReference type="RefSeq" id="WP_132704307.1">
    <property type="nucleotide sequence ID" value="NZ_SLZR01000040.1"/>
</dbReference>
<evidence type="ECO:0000313" key="1">
    <source>
        <dbReference type="EMBL" id="TCS34784.1"/>
    </source>
</evidence>
<proteinExistence type="predicted"/>
<dbReference type="Proteomes" id="UP000295793">
    <property type="component" value="Unassembled WGS sequence"/>
</dbReference>
<dbReference type="EMBL" id="SLZR01000040">
    <property type="protein sequence ID" value="TCS34784.1"/>
    <property type="molecule type" value="Genomic_DNA"/>
</dbReference>
<organism evidence="1 2">
    <name type="scientific">Reinekea marinisedimentorum</name>
    <dbReference type="NCBI Taxonomy" id="230495"/>
    <lineage>
        <taxon>Bacteria</taxon>
        <taxon>Pseudomonadati</taxon>
        <taxon>Pseudomonadota</taxon>
        <taxon>Gammaproteobacteria</taxon>
        <taxon>Oceanospirillales</taxon>
        <taxon>Saccharospirillaceae</taxon>
        <taxon>Reinekea</taxon>
    </lineage>
</organism>
<keyword evidence="2" id="KW-1185">Reference proteome</keyword>
<name>A0A4R3HSH3_9GAMM</name>